<evidence type="ECO:0000313" key="2">
    <source>
        <dbReference type="Proteomes" id="UP000186246"/>
    </source>
</evidence>
<evidence type="ECO:0008006" key="3">
    <source>
        <dbReference type="Google" id="ProtNLM"/>
    </source>
</evidence>
<dbReference type="Proteomes" id="UP000186246">
    <property type="component" value="Unassembled WGS sequence"/>
</dbReference>
<dbReference type="EMBL" id="FTOJ01000007">
    <property type="protein sequence ID" value="SIS96553.1"/>
    <property type="molecule type" value="Genomic_DNA"/>
</dbReference>
<sequence>MFKYLFLLISCLGFSQNTMTYTMTSEEYDILRKKKDAQNQEAVNEIHEEVRKKYEKVEKFHPHLDAYFLVTKNKKQGIIDKEGKTIVPIYSEFVEIKTFCNNLTAKTDFYFVGSTLNAFPYQYYTKDGKLLFESYFYYRKATENGRFIKVWTKDQKIKIYDFQLQKFIINKNYNKTDGYFSSGMLKVERKGIHYFLSEAGKENKTK</sequence>
<dbReference type="OrthoDB" id="2485468at2"/>
<protein>
    <recommendedName>
        <fullName evidence="3">WG containing repeat-containing protein</fullName>
    </recommendedName>
</protein>
<reference evidence="2" key="1">
    <citation type="submission" date="2017-01" db="EMBL/GenBank/DDBJ databases">
        <authorList>
            <person name="Varghese N."/>
            <person name="Submissions S."/>
        </authorList>
    </citation>
    <scope>NUCLEOTIDE SEQUENCE [LARGE SCALE GENOMIC DNA]</scope>
    <source>
        <strain evidence="2">DSM 21068</strain>
    </source>
</reference>
<accession>A0A1N7NDR6</accession>
<proteinExistence type="predicted"/>
<evidence type="ECO:0000313" key="1">
    <source>
        <dbReference type="EMBL" id="SIS96553.1"/>
    </source>
</evidence>
<gene>
    <name evidence="1" type="ORF">SAMN05421796_107181</name>
</gene>
<dbReference type="STRING" id="551459.SAMN05421796_107181"/>
<dbReference type="RefSeq" id="WP_123891571.1">
    <property type="nucleotide sequence ID" value="NZ_FTOJ01000007.1"/>
</dbReference>
<name>A0A1N7NDR6_9FLAO</name>
<dbReference type="AlphaFoldDB" id="A0A1N7NDR6"/>
<organism evidence="1 2">
    <name type="scientific">Chryseobacterium piscicola</name>
    <dbReference type="NCBI Taxonomy" id="551459"/>
    <lineage>
        <taxon>Bacteria</taxon>
        <taxon>Pseudomonadati</taxon>
        <taxon>Bacteroidota</taxon>
        <taxon>Flavobacteriia</taxon>
        <taxon>Flavobacteriales</taxon>
        <taxon>Weeksellaceae</taxon>
        <taxon>Chryseobacterium group</taxon>
        <taxon>Chryseobacterium</taxon>
    </lineage>
</organism>